<evidence type="ECO:0000313" key="2">
    <source>
        <dbReference type="EMBL" id="KAI9562134.1"/>
    </source>
</evidence>
<dbReference type="Proteomes" id="UP000820818">
    <property type="component" value="Linkage Group LG3"/>
</dbReference>
<sequence length="685" mass="76342">MDQRLKDLLSNLGRRTLRGVKPCPKCGTYNGTRGFSCKNKSCDAVFKAADDRKKKTTEACRISTENQNAQVFSVRLRDKGPDYRDFVQLTTELVDAGDGSFSTAQNAECFVESCSNKNDSFNLLPITACQHIQATLNCHSESEILPIKASLIHSLNIPSDLKDELWNMATEDNQGLQMPIVQRVSKTIFVVKCAVSNKFSLGFLHCSVIETRNKTGTLERKFICPCRKLKAPNSSEVSNKECIHFYACILAFISDDKFMNEFSYHIQASNVLSVSLDSIEEMTERQLVVHFEVMPQVSDEADLLGDVRVLDSLVLATDDGSSGFADDASATGNVNLTLPVGINMSELLNGTLEVVPQMTCHTAPIISAEEAAQIQRGKIKIAPLKRPRKLISETSNHQHQPQLTTETIPKRTPSLEEVTSSLVFEQWLASVTERINQTMHFGMPGNPDPLVYQIPHSFFDCLRERISSNGRKKRFPNSTVVFQRKDRPPFVTLTKYTWHLNDAMHVKHIFDTPLVQLELTRSFVENQDGTFDLYVPKNIDTSGSGADCPGLPTLRPLELQTYLIIGTGNTNTDGDCSCPFTIEWIPDVLLQSKFGELSLQFQFGHQRHPLGLLSERSGNKRLINGMASTTTLSNSIASRRKKLKVVAIADTDAKELQNLNNIELDFDGVAPLNDSEFQELTKSVP</sequence>
<name>A0AAD5KYT7_9CRUS</name>
<gene>
    <name evidence="2" type="ORF">GHT06_013099</name>
</gene>
<keyword evidence="3" id="KW-1185">Reference proteome</keyword>
<dbReference type="InterPro" id="IPR026049">
    <property type="entry name" value="C2orf42"/>
</dbReference>
<reference evidence="2 3" key="1">
    <citation type="submission" date="2022-05" db="EMBL/GenBank/DDBJ databases">
        <title>A multi-omics perspective on studying reproductive biology in Daphnia sinensis.</title>
        <authorList>
            <person name="Jia J."/>
        </authorList>
    </citation>
    <scope>NUCLEOTIDE SEQUENCE [LARGE SCALE GENOMIC DNA]</scope>
    <source>
        <strain evidence="2 3">WSL</strain>
    </source>
</reference>
<dbReference type="Pfam" id="PF14952">
    <property type="entry name" value="zf-tcix"/>
    <property type="match status" value="1"/>
</dbReference>
<comment type="caution">
    <text evidence="2">The sequence shown here is derived from an EMBL/GenBank/DDBJ whole genome shotgun (WGS) entry which is preliminary data.</text>
</comment>
<dbReference type="InterPro" id="IPR029269">
    <property type="entry name" value="Zf-tcix"/>
</dbReference>
<dbReference type="AlphaFoldDB" id="A0AAD5KYT7"/>
<evidence type="ECO:0000313" key="3">
    <source>
        <dbReference type="Proteomes" id="UP000820818"/>
    </source>
</evidence>
<organism evidence="2 3">
    <name type="scientific">Daphnia sinensis</name>
    <dbReference type="NCBI Taxonomy" id="1820382"/>
    <lineage>
        <taxon>Eukaryota</taxon>
        <taxon>Metazoa</taxon>
        <taxon>Ecdysozoa</taxon>
        <taxon>Arthropoda</taxon>
        <taxon>Crustacea</taxon>
        <taxon>Branchiopoda</taxon>
        <taxon>Diplostraca</taxon>
        <taxon>Cladocera</taxon>
        <taxon>Anomopoda</taxon>
        <taxon>Daphniidae</taxon>
        <taxon>Daphnia</taxon>
        <taxon>Daphnia similis group</taxon>
    </lineage>
</organism>
<dbReference type="GO" id="GO:0005634">
    <property type="term" value="C:nucleus"/>
    <property type="evidence" value="ECO:0007669"/>
    <property type="project" value="TreeGrafter"/>
</dbReference>
<evidence type="ECO:0000259" key="1">
    <source>
        <dbReference type="Pfam" id="PF14952"/>
    </source>
</evidence>
<dbReference type="EMBL" id="WJBH02000003">
    <property type="protein sequence ID" value="KAI9562134.1"/>
    <property type="molecule type" value="Genomic_DNA"/>
</dbReference>
<dbReference type="PANTHER" id="PTHR13518:SF1">
    <property type="entry name" value="C2ORF42 HOMOLOG"/>
    <property type="match status" value="1"/>
</dbReference>
<dbReference type="PANTHER" id="PTHR13518">
    <property type="entry name" value="PUTATIVE TREBLE-CLEF ZINC-FINGER C2ORF42 FAMILY MEMBER"/>
    <property type="match status" value="1"/>
</dbReference>
<protein>
    <recommendedName>
        <fullName evidence="1">Putative treble-clef zinc-finger domain-containing protein</fullName>
    </recommendedName>
</protein>
<accession>A0AAD5KYT7</accession>
<feature type="domain" description="Putative treble-clef zinc-finger" evidence="1">
    <location>
        <begin position="11"/>
        <end position="51"/>
    </location>
</feature>
<proteinExistence type="predicted"/>